<keyword evidence="1" id="KW-0677">Repeat</keyword>
<dbReference type="Pfam" id="PF08409">
    <property type="entry name" value="TMTC_DUF1736"/>
    <property type="match status" value="1"/>
</dbReference>
<evidence type="ECO:0000256" key="1">
    <source>
        <dbReference type="ARBA" id="ARBA00022737"/>
    </source>
</evidence>
<dbReference type="PANTHER" id="PTHR44227">
    <property type="match status" value="1"/>
</dbReference>
<keyword evidence="5" id="KW-1133">Transmembrane helix</keyword>
<reference evidence="7 8" key="1">
    <citation type="journal article" date="2021" name="MBio">
        <title>A New Model Trypanosomatid, Novymonas esmeraldas: Genomic Perception of Its 'Candidatus Pandoraea novymonadis' Endosymbiont.</title>
        <authorList>
            <person name="Zakharova A."/>
            <person name="Saura A."/>
            <person name="Butenko A."/>
            <person name="Podesvova L."/>
            <person name="Warmusova S."/>
            <person name="Kostygov A.Y."/>
            <person name="Nenarokova A."/>
            <person name="Lukes J."/>
            <person name="Opperdoes F.R."/>
            <person name="Yurchenko V."/>
        </authorList>
    </citation>
    <scope>NUCLEOTIDE SEQUENCE [LARGE SCALE GENOMIC DNA]</scope>
    <source>
        <strain evidence="7 8">E262AT.01</strain>
    </source>
</reference>
<feature type="transmembrane region" description="Helical" evidence="5">
    <location>
        <begin position="160"/>
        <end position="183"/>
    </location>
</feature>
<dbReference type="Proteomes" id="UP001430356">
    <property type="component" value="Unassembled WGS sequence"/>
</dbReference>
<evidence type="ECO:0000259" key="6">
    <source>
        <dbReference type="Pfam" id="PF08409"/>
    </source>
</evidence>
<name>A0AAW0ESY0_9TRYP</name>
<dbReference type="AlphaFoldDB" id="A0AAW0ESY0"/>
<sequence length="886" mass="97691">MSTGQKKSLPPATAAPVATRPAAWTLLYPVDIHIHAVLLLIAAALFSNGLRIGMAFDDHNAIVNNRDAHADKTTLRSIFFNDFWGTPLDRFQSNGSYRPLTVLTFRVQHWLLGYHHSPAFLHGANYVVACLNVALVFYLARLYVYIAVPRTVLAVDAAKAVSASAVLTSPLHAVPLMAALLYLVHPVHVDAVTSIVGRCELLYCLFGLVGFFCVHRYLNKVDKGGHGAPATAPAPTPVPARHSAAERRQPATARVRGTAVLSLPLSIVALILSLLCKDSAITFTALYGVHACVMYACGRCQRRHAAVVIVVAVAELFGYLTFRNKFVGNVDLRTNPLLRQSEHPQYFVPKGVFHWLSIRWLIQVKNLELLLFPTSLCNEYSFDCISHVHSMQDPRVPAFLAITVAAVATVLGLLLGTFTYRSRTALVGLLGFLWMAIPYAPVSHLFIAVGTFIAERCLYVPSIGAVLLLAFLVAAPGLRRGVVAPYFYALLLLCVGWGVMSHRRNADWQSNEHLSRAATRSCPNSGKAHFQLAAAIAAREDRMTPEVVALARRSLELDPTYKDGNYHLALDALQNGHDVPAAYDYLRKCLDDLFAYSPCQGLYERVRGMLFPRMSDSEQFADLADAVPRRSFKAVYLRQAGIFALQKENNPCLASSLMLRAMENWESTGLYWFSDEVGRTAAETTYCNALFWYEQSSLQCESAGNAGAAAVEGGSRPPPTPQAAARHAAAVEDRFSHCATDWHRLLAEPSYNFITIPLRISQYVSIGTSTAAFIHQQLGYTAADTPEQNSVLLSYIHNMISRYCHLDALQRDPYVRERVGELYPEQQQAVAHNAPELRRVLVADFHSALHKLRRATSLNVTQTDTLRSLLSMSPCARELASLPGPL</sequence>
<gene>
    <name evidence="7" type="ORF">NESM_000589600</name>
</gene>
<feature type="transmembrane region" description="Helical" evidence="5">
    <location>
        <begin position="26"/>
        <end position="46"/>
    </location>
</feature>
<dbReference type="PANTHER" id="PTHR44227:SF3">
    <property type="entry name" value="PROTEIN O-MANNOSYL-TRANSFERASE TMTC4"/>
    <property type="match status" value="1"/>
</dbReference>
<feature type="region of interest" description="Disordered" evidence="4">
    <location>
        <begin position="228"/>
        <end position="249"/>
    </location>
</feature>
<evidence type="ECO:0000313" key="8">
    <source>
        <dbReference type="Proteomes" id="UP001430356"/>
    </source>
</evidence>
<accession>A0AAW0ESY0</accession>
<feature type="transmembrane region" description="Helical" evidence="5">
    <location>
        <begin position="482"/>
        <end position="500"/>
    </location>
</feature>
<feature type="transmembrane region" description="Helical" evidence="5">
    <location>
        <begin position="305"/>
        <end position="322"/>
    </location>
</feature>
<evidence type="ECO:0000313" key="7">
    <source>
        <dbReference type="EMBL" id="KAK7196519.1"/>
    </source>
</evidence>
<feature type="domain" description="DUF1736" evidence="6">
    <location>
        <begin position="334"/>
        <end position="406"/>
    </location>
</feature>
<feature type="transmembrane region" description="Helical" evidence="5">
    <location>
        <begin position="126"/>
        <end position="148"/>
    </location>
</feature>
<dbReference type="EMBL" id="JAECZO010000078">
    <property type="protein sequence ID" value="KAK7196519.1"/>
    <property type="molecule type" value="Genomic_DNA"/>
</dbReference>
<dbReference type="GO" id="GO:0035269">
    <property type="term" value="P:protein O-linked glycosylation via mannose"/>
    <property type="evidence" value="ECO:0007669"/>
    <property type="project" value="TreeGrafter"/>
</dbReference>
<dbReference type="GO" id="GO:0030968">
    <property type="term" value="P:endoplasmic reticulum unfolded protein response"/>
    <property type="evidence" value="ECO:0007669"/>
    <property type="project" value="TreeGrafter"/>
</dbReference>
<feature type="transmembrane region" description="Helical" evidence="5">
    <location>
        <begin position="458"/>
        <end position="475"/>
    </location>
</feature>
<evidence type="ECO:0000256" key="2">
    <source>
        <dbReference type="ARBA" id="ARBA00022803"/>
    </source>
</evidence>
<dbReference type="GO" id="GO:0005783">
    <property type="term" value="C:endoplasmic reticulum"/>
    <property type="evidence" value="ECO:0007669"/>
    <property type="project" value="TreeGrafter"/>
</dbReference>
<keyword evidence="2" id="KW-0802">TPR repeat</keyword>
<feature type="transmembrane region" description="Helical" evidence="5">
    <location>
        <begin position="425"/>
        <end position="452"/>
    </location>
</feature>
<keyword evidence="5" id="KW-0812">Transmembrane</keyword>
<keyword evidence="3 5" id="KW-0472">Membrane</keyword>
<dbReference type="Gene3D" id="1.25.40.10">
    <property type="entry name" value="Tetratricopeptide repeat domain"/>
    <property type="match status" value="1"/>
</dbReference>
<dbReference type="InterPro" id="IPR011990">
    <property type="entry name" value="TPR-like_helical_dom_sf"/>
</dbReference>
<feature type="transmembrane region" description="Helical" evidence="5">
    <location>
        <begin position="281"/>
        <end position="298"/>
    </location>
</feature>
<evidence type="ECO:0000256" key="4">
    <source>
        <dbReference type="SAM" id="MobiDB-lite"/>
    </source>
</evidence>
<dbReference type="InterPro" id="IPR013618">
    <property type="entry name" value="TMTC_DUF1736"/>
</dbReference>
<organism evidence="7 8">
    <name type="scientific">Novymonas esmeraldas</name>
    <dbReference type="NCBI Taxonomy" id="1808958"/>
    <lineage>
        <taxon>Eukaryota</taxon>
        <taxon>Discoba</taxon>
        <taxon>Euglenozoa</taxon>
        <taxon>Kinetoplastea</taxon>
        <taxon>Metakinetoplastina</taxon>
        <taxon>Trypanosomatida</taxon>
        <taxon>Trypanosomatidae</taxon>
        <taxon>Novymonas</taxon>
    </lineage>
</organism>
<dbReference type="InterPro" id="IPR052346">
    <property type="entry name" value="O-mannosyl-transferase_TMTC"/>
</dbReference>
<dbReference type="GO" id="GO:0000030">
    <property type="term" value="F:mannosyltransferase activity"/>
    <property type="evidence" value="ECO:0007669"/>
    <property type="project" value="TreeGrafter"/>
</dbReference>
<feature type="transmembrane region" description="Helical" evidence="5">
    <location>
        <begin position="257"/>
        <end position="275"/>
    </location>
</feature>
<comment type="caution">
    <text evidence="7">The sequence shown here is derived from an EMBL/GenBank/DDBJ whole genome shotgun (WGS) entry which is preliminary data.</text>
</comment>
<proteinExistence type="predicted"/>
<evidence type="ECO:0000256" key="5">
    <source>
        <dbReference type="SAM" id="Phobius"/>
    </source>
</evidence>
<protein>
    <recommendedName>
        <fullName evidence="6">DUF1736 domain-containing protein</fullName>
    </recommendedName>
</protein>
<evidence type="ECO:0000256" key="3">
    <source>
        <dbReference type="ARBA" id="ARBA00023136"/>
    </source>
</evidence>
<keyword evidence="8" id="KW-1185">Reference proteome</keyword>
<feature type="transmembrane region" description="Helical" evidence="5">
    <location>
        <begin position="398"/>
        <end position="418"/>
    </location>
</feature>
<feature type="transmembrane region" description="Helical" evidence="5">
    <location>
        <begin position="195"/>
        <end position="214"/>
    </location>
</feature>